<proteinExistence type="predicted"/>
<gene>
    <name evidence="1" type="ORF">MNBD_ALPHA05-1562</name>
</gene>
<evidence type="ECO:0008006" key="2">
    <source>
        <dbReference type="Google" id="ProtNLM"/>
    </source>
</evidence>
<dbReference type="EMBL" id="UOEH01000278">
    <property type="protein sequence ID" value="VAV99521.1"/>
    <property type="molecule type" value="Genomic_DNA"/>
</dbReference>
<protein>
    <recommendedName>
        <fullName evidence="2">YbjN domain-containing protein</fullName>
    </recommendedName>
</protein>
<accession>A0A3B0S9S3</accession>
<organism evidence="1">
    <name type="scientific">hydrothermal vent metagenome</name>
    <dbReference type="NCBI Taxonomy" id="652676"/>
    <lineage>
        <taxon>unclassified sequences</taxon>
        <taxon>metagenomes</taxon>
        <taxon>ecological metagenomes</taxon>
    </lineage>
</organism>
<name>A0A3B0S9S3_9ZZZZ</name>
<reference evidence="1" key="1">
    <citation type="submission" date="2018-06" db="EMBL/GenBank/DDBJ databases">
        <authorList>
            <person name="Zhirakovskaya E."/>
        </authorList>
    </citation>
    <scope>NUCLEOTIDE SEQUENCE</scope>
</reference>
<sequence>MSNLLKFKTILALASFCTLLAGTAAAQSAANNQLQSSNAKHHFSAGEVSAILAEFEIQSALAPYDGNGSATLIAQTSGDAKFVVSLFGCENPADGSQCGGAVIYTATSNAGIAYDDINKFNADSSVTMAVNVAEQNIIVFGRQLFFSGGVGRGNFKYITALFLRDMQDFMDLRAAAGTSVSLNVAPAAAGKTDNVADAGDMPAFAAKSISLDDVDSHVLSAAIANTWHVSFNPPSMPASE</sequence>
<dbReference type="AlphaFoldDB" id="A0A3B0S9S3"/>
<evidence type="ECO:0000313" key="1">
    <source>
        <dbReference type="EMBL" id="VAV99521.1"/>
    </source>
</evidence>